<dbReference type="InterPro" id="IPR011055">
    <property type="entry name" value="Dup_hybrid_motif"/>
</dbReference>
<feature type="coiled-coil region" evidence="7">
    <location>
        <begin position="28"/>
        <end position="90"/>
    </location>
</feature>
<sequence>MLALAMRLTVVLTTLSLLAASGTAAVGADDLHDARDGAASRIQRAERRVGESSAGLAAATERLQRARIRLQDAKAELAAMESAVVAARERDQALRLDLRDAEHRLGDARATLSSAVAGVTVQEQAVVDTVVGLYQGDDPALLALSSLLNSASTEDLVRRQSATEALLDKQTRVYETLRATQVLAEVGERRVEEGALEVATRQRAAAAGLDDLKKARNRARSAAQEVRESVRQRRRARQRAERTRARDLAVLRRAEAEEARIRERIRAAARRRAAQAARGNGAVVADGFLMAPVAGSVTSPFGYRAHPIFKYWGLHDGIDYAAACGQPLWAGAAGVVTSMYYSDVYGYRLFVDVGGAGGKGVTLVYNHAAGYSVDVGDRLRRGQVIGSVGNSGWSTGCHLHFTVLANGNPVDPGDWY</sequence>
<evidence type="ECO:0000259" key="10">
    <source>
        <dbReference type="Pfam" id="PF01551"/>
    </source>
</evidence>
<organism evidence="11 12">
    <name type="scientific">Nocardioides flavus</name>
    <name type="common">ex Wang et al. 2016</name>
    <dbReference type="NCBI Taxonomy" id="2058780"/>
    <lineage>
        <taxon>Bacteria</taxon>
        <taxon>Bacillati</taxon>
        <taxon>Actinomycetota</taxon>
        <taxon>Actinomycetes</taxon>
        <taxon>Propionibacteriales</taxon>
        <taxon>Nocardioidaceae</taxon>
        <taxon>Nocardioides</taxon>
    </lineage>
</organism>
<evidence type="ECO:0000256" key="6">
    <source>
        <dbReference type="ARBA" id="ARBA00023049"/>
    </source>
</evidence>
<dbReference type="PANTHER" id="PTHR21666:SF288">
    <property type="entry name" value="CELL DIVISION PROTEIN YTFB"/>
    <property type="match status" value="1"/>
</dbReference>
<evidence type="ECO:0000256" key="7">
    <source>
        <dbReference type="SAM" id="Coils"/>
    </source>
</evidence>
<keyword evidence="4" id="KW-0378">Hydrolase</keyword>
<name>A0ABQ3HS25_9ACTN</name>
<dbReference type="EMBL" id="BNAD01000027">
    <property type="protein sequence ID" value="GHE19471.1"/>
    <property type="molecule type" value="Genomic_DNA"/>
</dbReference>
<dbReference type="Proteomes" id="UP000597341">
    <property type="component" value="Unassembled WGS sequence"/>
</dbReference>
<dbReference type="PANTHER" id="PTHR21666">
    <property type="entry name" value="PEPTIDASE-RELATED"/>
    <property type="match status" value="1"/>
</dbReference>
<evidence type="ECO:0000256" key="2">
    <source>
        <dbReference type="ARBA" id="ARBA00022670"/>
    </source>
</evidence>
<dbReference type="CDD" id="cd12797">
    <property type="entry name" value="M23_peptidase"/>
    <property type="match status" value="1"/>
</dbReference>
<evidence type="ECO:0000256" key="8">
    <source>
        <dbReference type="SAM" id="MobiDB-lite"/>
    </source>
</evidence>
<dbReference type="InterPro" id="IPR050570">
    <property type="entry name" value="Cell_wall_metabolism_enzyme"/>
</dbReference>
<evidence type="ECO:0000256" key="1">
    <source>
        <dbReference type="ARBA" id="ARBA00001947"/>
    </source>
</evidence>
<keyword evidence="6" id="KW-0482">Metalloprotease</keyword>
<proteinExistence type="predicted"/>
<dbReference type="InterPro" id="IPR016047">
    <property type="entry name" value="M23ase_b-sheet_dom"/>
</dbReference>
<evidence type="ECO:0000313" key="12">
    <source>
        <dbReference type="Proteomes" id="UP000597341"/>
    </source>
</evidence>
<dbReference type="Pfam" id="PF01551">
    <property type="entry name" value="Peptidase_M23"/>
    <property type="match status" value="1"/>
</dbReference>
<evidence type="ECO:0000256" key="9">
    <source>
        <dbReference type="SAM" id="SignalP"/>
    </source>
</evidence>
<comment type="cofactor">
    <cofactor evidence="1">
        <name>Zn(2+)</name>
        <dbReference type="ChEBI" id="CHEBI:29105"/>
    </cofactor>
</comment>
<keyword evidence="2" id="KW-0645">Protease</keyword>
<evidence type="ECO:0000313" key="11">
    <source>
        <dbReference type="EMBL" id="GHE19471.1"/>
    </source>
</evidence>
<keyword evidence="3" id="KW-0479">Metal-binding</keyword>
<feature type="signal peptide" evidence="9">
    <location>
        <begin position="1"/>
        <end position="19"/>
    </location>
</feature>
<dbReference type="Gene3D" id="2.70.70.10">
    <property type="entry name" value="Glucose Permease (Domain IIA)"/>
    <property type="match status" value="1"/>
</dbReference>
<feature type="domain" description="M23ase beta-sheet core" evidence="10">
    <location>
        <begin position="314"/>
        <end position="412"/>
    </location>
</feature>
<gene>
    <name evidence="11" type="ORF">GCM10011376_40810</name>
</gene>
<comment type="caution">
    <text evidence="11">The sequence shown here is derived from an EMBL/GenBank/DDBJ whole genome shotgun (WGS) entry which is preliminary data.</text>
</comment>
<feature type="region of interest" description="Disordered" evidence="8">
    <location>
        <begin position="220"/>
        <end position="241"/>
    </location>
</feature>
<accession>A0ABQ3HS25</accession>
<feature type="chain" id="PRO_5045669298" evidence="9">
    <location>
        <begin position="20"/>
        <end position="416"/>
    </location>
</feature>
<keyword evidence="9" id="KW-0732">Signal</keyword>
<reference evidence="12" key="1">
    <citation type="journal article" date="2019" name="Int. J. Syst. Evol. Microbiol.">
        <title>The Global Catalogue of Microorganisms (GCM) 10K type strain sequencing project: providing services to taxonomists for standard genome sequencing and annotation.</title>
        <authorList>
            <consortium name="The Broad Institute Genomics Platform"/>
            <consortium name="The Broad Institute Genome Sequencing Center for Infectious Disease"/>
            <person name="Wu L."/>
            <person name="Ma J."/>
        </authorList>
    </citation>
    <scope>NUCLEOTIDE SEQUENCE [LARGE SCALE GENOMIC DNA]</scope>
    <source>
        <strain evidence="12">CGMCC 1.12791</strain>
    </source>
</reference>
<keyword evidence="12" id="KW-1185">Reference proteome</keyword>
<keyword evidence="5" id="KW-0862">Zinc</keyword>
<protein>
    <submittedName>
        <fullName evidence="11">Peptidase M23</fullName>
    </submittedName>
</protein>
<evidence type="ECO:0000256" key="5">
    <source>
        <dbReference type="ARBA" id="ARBA00022833"/>
    </source>
</evidence>
<keyword evidence="7" id="KW-0175">Coiled coil</keyword>
<dbReference type="SUPFAM" id="SSF51261">
    <property type="entry name" value="Duplicated hybrid motif"/>
    <property type="match status" value="1"/>
</dbReference>
<evidence type="ECO:0000256" key="3">
    <source>
        <dbReference type="ARBA" id="ARBA00022723"/>
    </source>
</evidence>
<evidence type="ECO:0000256" key="4">
    <source>
        <dbReference type="ARBA" id="ARBA00022801"/>
    </source>
</evidence>